<evidence type="ECO:0000313" key="2">
    <source>
        <dbReference type="EMBL" id="KAF9451811.1"/>
    </source>
</evidence>
<feature type="region of interest" description="Disordered" evidence="1">
    <location>
        <begin position="146"/>
        <end position="167"/>
    </location>
</feature>
<dbReference type="Proteomes" id="UP000807342">
    <property type="component" value="Unassembled WGS sequence"/>
</dbReference>
<name>A0A9P5XLC1_9AGAR</name>
<evidence type="ECO:0000256" key="1">
    <source>
        <dbReference type="SAM" id="MobiDB-lite"/>
    </source>
</evidence>
<organism evidence="2 3">
    <name type="scientific">Macrolepiota fuliginosa MF-IS2</name>
    <dbReference type="NCBI Taxonomy" id="1400762"/>
    <lineage>
        <taxon>Eukaryota</taxon>
        <taxon>Fungi</taxon>
        <taxon>Dikarya</taxon>
        <taxon>Basidiomycota</taxon>
        <taxon>Agaricomycotina</taxon>
        <taxon>Agaricomycetes</taxon>
        <taxon>Agaricomycetidae</taxon>
        <taxon>Agaricales</taxon>
        <taxon>Agaricineae</taxon>
        <taxon>Agaricaceae</taxon>
        <taxon>Macrolepiota</taxon>
    </lineage>
</organism>
<dbReference type="AlphaFoldDB" id="A0A9P5XLC1"/>
<accession>A0A9P5XLC1</accession>
<dbReference type="EMBL" id="MU151080">
    <property type="protein sequence ID" value="KAF9451811.1"/>
    <property type="molecule type" value="Genomic_DNA"/>
</dbReference>
<reference evidence="2" key="1">
    <citation type="submission" date="2020-11" db="EMBL/GenBank/DDBJ databases">
        <authorList>
            <consortium name="DOE Joint Genome Institute"/>
            <person name="Ahrendt S."/>
            <person name="Riley R."/>
            <person name="Andreopoulos W."/>
            <person name="Labutti K."/>
            <person name="Pangilinan J."/>
            <person name="Ruiz-Duenas F.J."/>
            <person name="Barrasa J.M."/>
            <person name="Sanchez-Garcia M."/>
            <person name="Camarero S."/>
            <person name="Miyauchi S."/>
            <person name="Serrano A."/>
            <person name="Linde D."/>
            <person name="Babiker R."/>
            <person name="Drula E."/>
            <person name="Ayuso-Fernandez I."/>
            <person name="Pacheco R."/>
            <person name="Padilla G."/>
            <person name="Ferreira P."/>
            <person name="Barriuso J."/>
            <person name="Kellner H."/>
            <person name="Castanera R."/>
            <person name="Alfaro M."/>
            <person name="Ramirez L."/>
            <person name="Pisabarro A.G."/>
            <person name="Kuo A."/>
            <person name="Tritt A."/>
            <person name="Lipzen A."/>
            <person name="He G."/>
            <person name="Yan M."/>
            <person name="Ng V."/>
            <person name="Cullen D."/>
            <person name="Martin F."/>
            <person name="Rosso M.-N."/>
            <person name="Henrissat B."/>
            <person name="Hibbett D."/>
            <person name="Martinez A.T."/>
            <person name="Grigoriev I.V."/>
        </authorList>
    </citation>
    <scope>NUCLEOTIDE SEQUENCE</scope>
    <source>
        <strain evidence="2">MF-IS2</strain>
    </source>
</reference>
<protein>
    <submittedName>
        <fullName evidence="2">Uncharacterized protein</fullName>
    </submittedName>
</protein>
<keyword evidence="3" id="KW-1185">Reference proteome</keyword>
<comment type="caution">
    <text evidence="2">The sequence shown here is derived from an EMBL/GenBank/DDBJ whole genome shotgun (WGS) entry which is preliminary data.</text>
</comment>
<evidence type="ECO:0000313" key="3">
    <source>
        <dbReference type="Proteomes" id="UP000807342"/>
    </source>
</evidence>
<sequence length="167" mass="17530">MADAGRSTGGEPQVPPRVLVPEAHLNLPSLYPSPLSPSKGVHYAWSDHLCNSSTNNGPCGKNQTVPLVATAEPGSLTPDDHSLGDCLENVSPSTRGNGASLVEALALEGIGSSHASVSHFPPPWRPSNLIIVPLPLHICPQTIHASDRGSDFRSSYSPQRFDPGSKS</sequence>
<gene>
    <name evidence="2" type="ORF">P691DRAFT_806911</name>
</gene>
<proteinExistence type="predicted"/>